<dbReference type="Proteomes" id="UP000018208">
    <property type="component" value="Unassembled WGS sequence"/>
</dbReference>
<dbReference type="InterPro" id="IPR017901">
    <property type="entry name" value="C-CAP_CF_C-like"/>
</dbReference>
<protein>
    <submittedName>
        <fullName evidence="4">Adenylyl cyclase-associated protein</fullName>
    </submittedName>
</protein>
<dbReference type="GO" id="GO:0007015">
    <property type="term" value="P:actin filament organization"/>
    <property type="evidence" value="ECO:0007669"/>
    <property type="project" value="TreeGrafter"/>
</dbReference>
<evidence type="ECO:0000256" key="1">
    <source>
        <dbReference type="ARBA" id="ARBA00007659"/>
    </source>
</evidence>
<dbReference type="AlphaFoldDB" id="V6LGF7"/>
<dbReference type="Pfam" id="PF08603">
    <property type="entry name" value="CAP_C"/>
    <property type="match status" value="1"/>
</dbReference>
<proteinExistence type="inferred from homology"/>
<evidence type="ECO:0000256" key="2">
    <source>
        <dbReference type="SAM" id="MobiDB-lite"/>
    </source>
</evidence>
<dbReference type="GO" id="GO:0003779">
    <property type="term" value="F:actin binding"/>
    <property type="evidence" value="ECO:0007669"/>
    <property type="project" value="InterPro"/>
</dbReference>
<dbReference type="Gene3D" id="1.25.40.330">
    <property type="entry name" value="Adenylate cyclase-associated CAP, N-terminal domain"/>
    <property type="match status" value="1"/>
</dbReference>
<dbReference type="OrthoDB" id="1601at2759"/>
<dbReference type="EMBL" id="KI546135">
    <property type="protein sequence ID" value="EST43640.1"/>
    <property type="molecule type" value="Genomic_DNA"/>
</dbReference>
<evidence type="ECO:0000313" key="6">
    <source>
        <dbReference type="Proteomes" id="UP000018208"/>
    </source>
</evidence>
<dbReference type="PANTHER" id="PTHR10652:SF0">
    <property type="entry name" value="ADENYLYL CYCLASE-ASSOCIATED PROTEIN"/>
    <property type="match status" value="1"/>
</dbReference>
<dbReference type="Pfam" id="PF21938">
    <property type="entry name" value="CAP_N"/>
    <property type="match status" value="1"/>
</dbReference>
<dbReference type="PROSITE" id="PS51329">
    <property type="entry name" value="C_CAP_COFACTOR_C"/>
    <property type="match status" value="1"/>
</dbReference>
<evidence type="ECO:0000313" key="5">
    <source>
        <dbReference type="EMBL" id="KAH0577616.1"/>
    </source>
</evidence>
<evidence type="ECO:0000259" key="3">
    <source>
        <dbReference type="PROSITE" id="PS51329"/>
    </source>
</evidence>
<dbReference type="InterPro" id="IPR006599">
    <property type="entry name" value="CARP_motif"/>
</dbReference>
<evidence type="ECO:0000313" key="4">
    <source>
        <dbReference type="EMBL" id="EST43640.1"/>
    </source>
</evidence>
<dbReference type="EMBL" id="AUWU02000001">
    <property type="protein sequence ID" value="KAH0577616.1"/>
    <property type="molecule type" value="Genomic_DNA"/>
</dbReference>
<dbReference type="InterPro" id="IPR053950">
    <property type="entry name" value="CAP_N"/>
</dbReference>
<sequence>MDKLENLLVRLESAVTTIELSAKGELVADNQAQVITALQKLITGFTKDFITLSVRVGTTVGKTTEIVCQALEIGLKLVTEIYNRLPLVESQINDFYTPLTSICKYPRPPLDHQDNFCKALEKIPDLFFFITDNRPTDWVKEAVSSVEFYNNRVITSKKHELSQEWSSKLTAFLKSIVSVIDTEFQNRKIRFVGSAGAQSLPVPQIHTSPDVQQQVQQKSQQPQQSKPKPPSNVFQEDRNLHAIDNQISGTIEIDGQFKHSVFISNCSNTNIIIKGKINSVTINQSSNTAVLLQSCISQVDIIRSDNIRVQVSSFSPTFNIENCDTIKLFLHQNCKDSEILTYYASGIKIIELVEVDGEFMGGENEVDLPSHFQHQWSGKGVKTQAVEACGE</sequence>
<dbReference type="SMART" id="SM00673">
    <property type="entry name" value="CARP"/>
    <property type="match status" value="2"/>
</dbReference>
<dbReference type="PANTHER" id="PTHR10652">
    <property type="entry name" value="ADENYLYL CYCLASE-ASSOCIATED PROTEIN"/>
    <property type="match status" value="1"/>
</dbReference>
<feature type="domain" description="C-CAP/cofactor C-like" evidence="3">
    <location>
        <begin position="222"/>
        <end position="355"/>
    </location>
</feature>
<dbReference type="Gene3D" id="2.160.20.70">
    <property type="match status" value="1"/>
</dbReference>
<feature type="compositionally biased region" description="Low complexity" evidence="2">
    <location>
        <begin position="211"/>
        <end position="226"/>
    </location>
</feature>
<dbReference type="GO" id="GO:0005737">
    <property type="term" value="C:cytoplasm"/>
    <property type="evidence" value="ECO:0007669"/>
    <property type="project" value="TreeGrafter"/>
</dbReference>
<name>V6LGF7_9EUKA</name>
<reference evidence="5" key="2">
    <citation type="submission" date="2020-12" db="EMBL/GenBank/DDBJ databases">
        <title>New Spironucleus salmonicida genome in near-complete chromosomes.</title>
        <authorList>
            <person name="Xu F."/>
            <person name="Kurt Z."/>
            <person name="Jimenez-Gonzalez A."/>
            <person name="Astvaldsson A."/>
            <person name="Andersson J.O."/>
            <person name="Svard S.G."/>
        </authorList>
    </citation>
    <scope>NUCLEOTIDE SEQUENCE</scope>
    <source>
        <strain evidence="5">ATCC 50377</strain>
    </source>
</reference>
<dbReference type="InterPro" id="IPR036222">
    <property type="entry name" value="CAP_N_sf"/>
</dbReference>
<feature type="region of interest" description="Disordered" evidence="2">
    <location>
        <begin position="200"/>
        <end position="234"/>
    </location>
</feature>
<dbReference type="SUPFAM" id="SSF69340">
    <property type="entry name" value="C-terminal domain of adenylylcyclase associated protein"/>
    <property type="match status" value="1"/>
</dbReference>
<accession>V6LGF7</accession>
<reference evidence="4 5" key="1">
    <citation type="journal article" date="2014" name="PLoS Genet.">
        <title>The Genome of Spironucleus salmonicida Highlights a Fish Pathogen Adapted to Fluctuating Environments.</title>
        <authorList>
            <person name="Xu F."/>
            <person name="Jerlstrom-Hultqvist J."/>
            <person name="Einarsson E."/>
            <person name="Astvaldsson A."/>
            <person name="Svard S.G."/>
            <person name="Andersson J.O."/>
        </authorList>
    </citation>
    <scope>NUCLEOTIDE SEQUENCE</scope>
    <source>
        <strain evidence="5">ATCC 50377</strain>
    </source>
</reference>
<dbReference type="InterPro" id="IPR001837">
    <property type="entry name" value="Adenylate_cyclase-assoc_CAP"/>
</dbReference>
<gene>
    <name evidence="4" type="ORF">SS50377_16683</name>
    <name evidence="5" type="ORF">SS50377_20970</name>
</gene>
<keyword evidence="6" id="KW-1185">Reference proteome</keyword>
<dbReference type="InterPro" id="IPR013912">
    <property type="entry name" value="Adenylate_cyclase-assoc_CAP_C"/>
</dbReference>
<dbReference type="VEuPathDB" id="GiardiaDB:SS50377_20970"/>
<dbReference type="GO" id="GO:0019933">
    <property type="term" value="P:cAMP-mediated signaling"/>
    <property type="evidence" value="ECO:0007669"/>
    <property type="project" value="TreeGrafter"/>
</dbReference>
<dbReference type="GO" id="GO:0000902">
    <property type="term" value="P:cell morphogenesis"/>
    <property type="evidence" value="ECO:0007669"/>
    <property type="project" value="TreeGrafter"/>
</dbReference>
<organism evidence="4">
    <name type="scientific">Spironucleus salmonicida</name>
    <dbReference type="NCBI Taxonomy" id="348837"/>
    <lineage>
        <taxon>Eukaryota</taxon>
        <taxon>Metamonada</taxon>
        <taxon>Diplomonadida</taxon>
        <taxon>Hexamitidae</taxon>
        <taxon>Hexamitinae</taxon>
        <taxon>Spironucleus</taxon>
    </lineage>
</organism>
<dbReference type="InterPro" id="IPR036223">
    <property type="entry name" value="CAP_C_sf"/>
</dbReference>
<dbReference type="GO" id="GO:0008179">
    <property type="term" value="F:adenylate cyclase binding"/>
    <property type="evidence" value="ECO:0007669"/>
    <property type="project" value="TreeGrafter"/>
</dbReference>
<dbReference type="SUPFAM" id="SSF101278">
    <property type="entry name" value="N-terminal domain of adenylylcyclase associated protein, CAP"/>
    <property type="match status" value="1"/>
</dbReference>
<comment type="similarity">
    <text evidence="1">Belongs to the CAP family.</text>
</comment>
<dbReference type="InterPro" id="IPR016098">
    <property type="entry name" value="CAP/MinC_C"/>
</dbReference>